<dbReference type="InterPro" id="IPR006680">
    <property type="entry name" value="Amidohydro-rel"/>
</dbReference>
<sequence length="69" mass="7446">YANTLLKDKVLFGSDYPVITPDRWLADFDKLEIKPEVRPKILKDNAVRLLGLGTGEGAQDGSAEGTAGT</sequence>
<dbReference type="Proteomes" id="UP000313066">
    <property type="component" value="Unassembled WGS sequence"/>
</dbReference>
<dbReference type="Pfam" id="PF04909">
    <property type="entry name" value="Amidohydro_2"/>
    <property type="match status" value="1"/>
</dbReference>
<dbReference type="Gene3D" id="3.20.20.140">
    <property type="entry name" value="Metal-dependent hydrolases"/>
    <property type="match status" value="1"/>
</dbReference>
<proteinExistence type="predicted"/>
<feature type="non-terminal residue" evidence="2">
    <location>
        <position position="1"/>
    </location>
</feature>
<evidence type="ECO:0000313" key="3">
    <source>
        <dbReference type="Proteomes" id="UP000313066"/>
    </source>
</evidence>
<dbReference type="GO" id="GO:0016787">
    <property type="term" value="F:hydrolase activity"/>
    <property type="evidence" value="ECO:0007669"/>
    <property type="project" value="UniProtKB-KW"/>
</dbReference>
<dbReference type="EMBL" id="VDMA02000040">
    <property type="protein sequence ID" value="KAB8174014.1"/>
    <property type="molecule type" value="Genomic_DNA"/>
</dbReference>
<evidence type="ECO:0000259" key="1">
    <source>
        <dbReference type="Pfam" id="PF04909"/>
    </source>
</evidence>
<gene>
    <name evidence="2" type="ORF">FH610_040865</name>
</gene>
<comment type="caution">
    <text evidence="2">The sequence shown here is derived from an EMBL/GenBank/DDBJ whole genome shotgun (WGS) entry which is preliminary data.</text>
</comment>
<protein>
    <submittedName>
        <fullName evidence="2">Amidohydrolase family protein</fullName>
    </submittedName>
</protein>
<keyword evidence="2" id="KW-0378">Hydrolase</keyword>
<evidence type="ECO:0000313" key="2">
    <source>
        <dbReference type="EMBL" id="KAB8174014.1"/>
    </source>
</evidence>
<dbReference type="SUPFAM" id="SSF51556">
    <property type="entry name" value="Metallo-dependent hydrolases"/>
    <property type="match status" value="1"/>
</dbReference>
<organism evidence="2 3">
    <name type="scientific">Microbispora catharanthi</name>
    <dbReference type="NCBI Taxonomy" id="1712871"/>
    <lineage>
        <taxon>Bacteria</taxon>
        <taxon>Bacillati</taxon>
        <taxon>Actinomycetota</taxon>
        <taxon>Actinomycetes</taxon>
        <taxon>Streptosporangiales</taxon>
        <taxon>Streptosporangiaceae</taxon>
        <taxon>Microbispora</taxon>
    </lineage>
</organism>
<name>A0A5N6AZL1_9ACTN</name>
<keyword evidence="3" id="KW-1185">Reference proteome</keyword>
<dbReference type="AlphaFoldDB" id="A0A5N6AZL1"/>
<dbReference type="InterPro" id="IPR032466">
    <property type="entry name" value="Metal_Hydrolase"/>
</dbReference>
<feature type="domain" description="Amidohydrolase-related" evidence="1">
    <location>
        <begin position="3"/>
        <end position="52"/>
    </location>
</feature>
<accession>A0A5N6AZL1</accession>
<dbReference type="RefSeq" id="WP_152313710.1">
    <property type="nucleotide sequence ID" value="NZ_VDMA02000040.1"/>
</dbReference>
<reference evidence="2 3" key="1">
    <citation type="submission" date="2019-10" db="EMBL/GenBank/DDBJ databases">
        <title>Nonomuraea sp. nov., isolated from Phyllanthus amarus.</title>
        <authorList>
            <person name="Klykleung N."/>
            <person name="Tanasupawat S."/>
        </authorList>
    </citation>
    <scope>NUCLEOTIDE SEQUENCE [LARGE SCALE GENOMIC DNA]</scope>
    <source>
        <strain evidence="2 3">CR1-09</strain>
    </source>
</reference>